<sequence>MKFLVLFCLFATVAASSRPFNIPKTSKGPYKRPIIGGPATKDPKQYENKVWQYVYNVNERNAVLERRKAQEEGNMNAIPEPNTLIPVQVISAVVQLTQGDSTVIEVEFAEATCAKNNAADLEISAANCKLLPNGKHSVWNVYDLFRAFKKHEIEVSKVRDVQQENESTSTQSTNRGYTVSDDTEPTNGKRNARDLENISEWH</sequence>
<dbReference type="HOGENOM" id="CLU_1355709_0_0_1"/>
<dbReference type="OrthoDB" id="5899385at2759"/>
<feature type="signal peptide" evidence="2">
    <location>
        <begin position="1"/>
        <end position="15"/>
    </location>
</feature>
<dbReference type="InParanoid" id="G0NA29"/>
<proteinExistence type="predicted"/>
<protein>
    <submittedName>
        <fullName evidence="3">Uncharacterized protein</fullName>
    </submittedName>
</protein>
<evidence type="ECO:0000313" key="4">
    <source>
        <dbReference type="Proteomes" id="UP000008068"/>
    </source>
</evidence>
<dbReference type="AlphaFoldDB" id="G0NA29"/>
<reference evidence="4" key="1">
    <citation type="submission" date="2011-07" db="EMBL/GenBank/DDBJ databases">
        <authorList>
            <consortium name="Caenorhabditis brenneri Sequencing and Analysis Consortium"/>
            <person name="Wilson R.K."/>
        </authorList>
    </citation>
    <scope>NUCLEOTIDE SEQUENCE [LARGE SCALE GENOMIC DNA]</scope>
    <source>
        <strain evidence="4">PB2801</strain>
    </source>
</reference>
<feature type="region of interest" description="Disordered" evidence="1">
    <location>
        <begin position="158"/>
        <end position="202"/>
    </location>
</feature>
<dbReference type="eggNOG" id="ENOG502TKCI">
    <property type="taxonomic scope" value="Eukaryota"/>
</dbReference>
<feature type="compositionally biased region" description="Polar residues" evidence="1">
    <location>
        <begin position="164"/>
        <end position="177"/>
    </location>
</feature>
<gene>
    <name evidence="3" type="ORF">CAEBREN_31808</name>
</gene>
<dbReference type="Gene3D" id="3.10.450.10">
    <property type="match status" value="1"/>
</dbReference>
<evidence type="ECO:0000256" key="2">
    <source>
        <dbReference type="SAM" id="SignalP"/>
    </source>
</evidence>
<dbReference type="Proteomes" id="UP000008068">
    <property type="component" value="Unassembled WGS sequence"/>
</dbReference>
<accession>G0NA29</accession>
<dbReference type="SUPFAM" id="SSF54403">
    <property type="entry name" value="Cystatin/monellin"/>
    <property type="match status" value="1"/>
</dbReference>
<name>G0NA29_CAEBE</name>
<keyword evidence="2" id="KW-0732">Signal</keyword>
<dbReference type="EMBL" id="GL379853">
    <property type="protein sequence ID" value="EGT55922.1"/>
    <property type="molecule type" value="Genomic_DNA"/>
</dbReference>
<evidence type="ECO:0000256" key="1">
    <source>
        <dbReference type="SAM" id="MobiDB-lite"/>
    </source>
</evidence>
<dbReference type="InterPro" id="IPR046350">
    <property type="entry name" value="Cystatin_sf"/>
</dbReference>
<feature type="compositionally biased region" description="Basic and acidic residues" evidence="1">
    <location>
        <begin position="191"/>
        <end position="202"/>
    </location>
</feature>
<evidence type="ECO:0000313" key="3">
    <source>
        <dbReference type="EMBL" id="EGT55922.1"/>
    </source>
</evidence>
<keyword evidence="4" id="KW-1185">Reference proteome</keyword>
<feature type="chain" id="PRO_5013402218" evidence="2">
    <location>
        <begin position="16"/>
        <end position="202"/>
    </location>
</feature>
<organism evidence="4">
    <name type="scientific">Caenorhabditis brenneri</name>
    <name type="common">Nematode worm</name>
    <dbReference type="NCBI Taxonomy" id="135651"/>
    <lineage>
        <taxon>Eukaryota</taxon>
        <taxon>Metazoa</taxon>
        <taxon>Ecdysozoa</taxon>
        <taxon>Nematoda</taxon>
        <taxon>Chromadorea</taxon>
        <taxon>Rhabditida</taxon>
        <taxon>Rhabditina</taxon>
        <taxon>Rhabditomorpha</taxon>
        <taxon>Rhabditoidea</taxon>
        <taxon>Rhabditidae</taxon>
        <taxon>Peloderinae</taxon>
        <taxon>Caenorhabditis</taxon>
    </lineage>
</organism>